<evidence type="ECO:0000256" key="6">
    <source>
        <dbReference type="ARBA" id="ARBA00023136"/>
    </source>
</evidence>
<feature type="domain" description="TonB-dependent receptor plug" evidence="12">
    <location>
        <begin position="114"/>
        <end position="232"/>
    </location>
</feature>
<dbReference type="Gene3D" id="2.60.40.1120">
    <property type="entry name" value="Carboxypeptidase-like, regulatory domain"/>
    <property type="match status" value="1"/>
</dbReference>
<keyword evidence="13" id="KW-0675">Receptor</keyword>
<evidence type="ECO:0000256" key="1">
    <source>
        <dbReference type="ARBA" id="ARBA00004571"/>
    </source>
</evidence>
<dbReference type="NCBIfam" id="TIGR04057">
    <property type="entry name" value="SusC_RagA_signa"/>
    <property type="match status" value="1"/>
</dbReference>
<organism evidence="13 14">
    <name type="scientific">Marivirga arenosa</name>
    <dbReference type="NCBI Taxonomy" id="3059076"/>
    <lineage>
        <taxon>Bacteria</taxon>
        <taxon>Pseudomonadati</taxon>
        <taxon>Bacteroidota</taxon>
        <taxon>Cytophagia</taxon>
        <taxon>Cytophagales</taxon>
        <taxon>Marivirgaceae</taxon>
        <taxon>Marivirga</taxon>
    </lineage>
</organism>
<keyword evidence="3 8" id="KW-1134">Transmembrane beta strand</keyword>
<dbReference type="PROSITE" id="PS52016">
    <property type="entry name" value="TONB_DEPENDENT_REC_3"/>
    <property type="match status" value="1"/>
</dbReference>
<reference evidence="13" key="1">
    <citation type="submission" date="2023-08" db="EMBL/GenBank/DDBJ databases">
        <title>Comparative genomics and taxonomic characterization of three novel marine species of genus Marivirga.</title>
        <authorList>
            <person name="Muhammad N."/>
            <person name="Kim S.-G."/>
        </authorList>
    </citation>
    <scope>NUCLEOTIDE SEQUENCE [LARGE SCALE GENOMIC DNA]</scope>
    <source>
        <strain evidence="13">ABR2-2</strain>
    </source>
</reference>
<evidence type="ECO:0000313" key="14">
    <source>
        <dbReference type="Proteomes" id="UP001244443"/>
    </source>
</evidence>
<dbReference type="Gene3D" id="2.170.130.10">
    <property type="entry name" value="TonB-dependent receptor, plug domain"/>
    <property type="match status" value="1"/>
</dbReference>
<sequence>MRQFLLMVTAILFISHYSLAQDVTINGTVTDAETGEPLPGVNVVIKGTTDGVSTDLQGSYKISAGPDAVLVFSFIGMESKEVSVNGRSRIDVKLGYDVSQLSEVVVVGYGSQIKEDLTGNIANVSGEDIENIAVPSFEQAIQGRTAGVQITSQNGKVGGGINIRVRGSSSITASNEPLYVIDGVPMTSASQSATNATTNPLSDLNFNDIESIDILKDASASAIYGSRGSNGVVLITTKSGKSGKTRISFDSQYGFSEPTRKREFLNAGQYVELFREAAYNTDLADGFDPINNPTDYPGSWLEIMESNMDYLAGHRDWRQETANDPNWTGTDWQEEAFQDAQFQNHNLSASGGDEKTQFYASGSITDQDGILIGNSFQRISGRLNLDHTINDKLKVGLNVGITKSVNNRVTDDNLFSTPIQLVAQTPLTPVRDLDGELYDDALNPSMFYYPATVELENSTFETSVYRNIGNTNLEYKITDNLTVVGEYGFDLMTQFEDRYQNSKTQTGRPADVNGVGQDRWVRIFNNTSKAYLRWDKLFNDTHNFNVVGGTEYQKSTRDQTSVTAQGFPLDELTKVESAAEATAWSGTLNEFSFLSYFARVNYKFSNKYLLTLSGRADASSRFGENNRFGFFPASSLGWVISEEDFISDAGAISFLKLRASYGLTGNAGIGNYEHFGLYTGVNYGGSAALAPFQIPNPDLEWEKTAQVDVGIDFGFFKDRLTGEIDYYKKNTTDLLLNVPVPGTSGFRSQTQNIGSLENEGLEFVLNYNLITQSDFTWSSSINISRNQNRITKLADDQEFIESGSSRYLNTIRLGEAIGVHFGAEFAGANPANGDAIWYLNREPTEAELNGGSVFQVNHLGDAYVTNDFGLAERKVLGNPNPDIIFGWNNSFTYKNFDLNILMQGQYGNKIFLGGGTFTSANARFEDNQTADQLDRWQEVGDITDVPQARLYENNGAQPSSRYLSDGSFVRLKTLTFGYNFPKGFLGNDFIENLRIYFSGQNLLTFTNYDGWDPEVNTDYLASNIFLGNDFYSAPQARTYTFGVKLGF</sequence>
<keyword evidence="14" id="KW-1185">Reference proteome</keyword>
<evidence type="ECO:0000256" key="10">
    <source>
        <dbReference type="SAM" id="SignalP"/>
    </source>
</evidence>
<evidence type="ECO:0000256" key="3">
    <source>
        <dbReference type="ARBA" id="ARBA00022452"/>
    </source>
</evidence>
<gene>
    <name evidence="13" type="ORF">QYS48_28765</name>
</gene>
<dbReference type="Pfam" id="PF13715">
    <property type="entry name" value="CarbopepD_reg_2"/>
    <property type="match status" value="1"/>
</dbReference>
<comment type="subcellular location">
    <subcellularLocation>
        <location evidence="1 8">Cell outer membrane</location>
        <topology evidence="1 8">Multi-pass membrane protein</topology>
    </subcellularLocation>
</comment>
<feature type="chain" id="PRO_5041201971" evidence="10">
    <location>
        <begin position="21"/>
        <end position="1047"/>
    </location>
</feature>
<dbReference type="AlphaFoldDB" id="A0AA51N7D2"/>
<dbReference type="InterPro" id="IPR008969">
    <property type="entry name" value="CarboxyPept-like_regulatory"/>
</dbReference>
<dbReference type="Pfam" id="PF00593">
    <property type="entry name" value="TonB_dep_Rec_b-barrel"/>
    <property type="match status" value="1"/>
</dbReference>
<accession>A0AA51N7D2</accession>
<name>A0AA51N7D2_9BACT</name>
<evidence type="ECO:0000256" key="9">
    <source>
        <dbReference type="RuleBase" id="RU003357"/>
    </source>
</evidence>
<dbReference type="Gene3D" id="2.40.170.20">
    <property type="entry name" value="TonB-dependent receptor, beta-barrel domain"/>
    <property type="match status" value="1"/>
</dbReference>
<proteinExistence type="inferred from homology"/>
<dbReference type="InterPro" id="IPR000531">
    <property type="entry name" value="Beta-barrel_TonB"/>
</dbReference>
<evidence type="ECO:0000256" key="2">
    <source>
        <dbReference type="ARBA" id="ARBA00022448"/>
    </source>
</evidence>
<evidence type="ECO:0000259" key="12">
    <source>
        <dbReference type="Pfam" id="PF07715"/>
    </source>
</evidence>
<dbReference type="GO" id="GO:0009279">
    <property type="term" value="C:cell outer membrane"/>
    <property type="evidence" value="ECO:0007669"/>
    <property type="project" value="UniProtKB-SubCell"/>
</dbReference>
<keyword evidence="6 8" id="KW-0472">Membrane</keyword>
<evidence type="ECO:0000256" key="5">
    <source>
        <dbReference type="ARBA" id="ARBA00023077"/>
    </source>
</evidence>
<evidence type="ECO:0000259" key="11">
    <source>
        <dbReference type="Pfam" id="PF00593"/>
    </source>
</evidence>
<dbReference type="Pfam" id="PF07715">
    <property type="entry name" value="Plug"/>
    <property type="match status" value="1"/>
</dbReference>
<evidence type="ECO:0000256" key="7">
    <source>
        <dbReference type="ARBA" id="ARBA00023237"/>
    </source>
</evidence>
<keyword evidence="4 8" id="KW-0812">Transmembrane</keyword>
<dbReference type="InterPro" id="IPR037066">
    <property type="entry name" value="Plug_dom_sf"/>
</dbReference>
<dbReference type="InterPro" id="IPR023996">
    <property type="entry name" value="TonB-dep_OMP_SusC/RagA"/>
</dbReference>
<feature type="signal peptide" evidence="10">
    <location>
        <begin position="1"/>
        <end position="20"/>
    </location>
</feature>
<dbReference type="Proteomes" id="UP001244443">
    <property type="component" value="Chromosome"/>
</dbReference>
<comment type="similarity">
    <text evidence="8 9">Belongs to the TonB-dependent receptor family.</text>
</comment>
<dbReference type="RefSeq" id="WP_308357583.1">
    <property type="nucleotide sequence ID" value="NZ_CP129970.2"/>
</dbReference>
<dbReference type="InterPro" id="IPR012910">
    <property type="entry name" value="Plug_dom"/>
</dbReference>
<dbReference type="InterPro" id="IPR023997">
    <property type="entry name" value="TonB-dep_OMP_SusC/RagA_CS"/>
</dbReference>
<evidence type="ECO:0000313" key="13">
    <source>
        <dbReference type="EMBL" id="WMN07443.1"/>
    </source>
</evidence>
<dbReference type="InterPro" id="IPR039426">
    <property type="entry name" value="TonB-dep_rcpt-like"/>
</dbReference>
<evidence type="ECO:0000256" key="8">
    <source>
        <dbReference type="PROSITE-ProRule" id="PRU01360"/>
    </source>
</evidence>
<keyword evidence="10" id="KW-0732">Signal</keyword>
<dbReference type="FunFam" id="2.170.130.10:FF:000008">
    <property type="entry name" value="SusC/RagA family TonB-linked outer membrane protein"/>
    <property type="match status" value="1"/>
</dbReference>
<keyword evidence="5 9" id="KW-0798">TonB box</keyword>
<keyword evidence="2 8" id="KW-0813">Transport</keyword>
<dbReference type="SUPFAM" id="SSF56935">
    <property type="entry name" value="Porins"/>
    <property type="match status" value="1"/>
</dbReference>
<dbReference type="InterPro" id="IPR036942">
    <property type="entry name" value="Beta-barrel_TonB_sf"/>
</dbReference>
<keyword evidence="7 8" id="KW-0998">Cell outer membrane</keyword>
<protein>
    <submittedName>
        <fullName evidence="13">TonB-dependent receptor</fullName>
    </submittedName>
</protein>
<feature type="domain" description="TonB-dependent receptor-like beta-barrel" evidence="11">
    <location>
        <begin position="448"/>
        <end position="1002"/>
    </location>
</feature>
<evidence type="ECO:0000256" key="4">
    <source>
        <dbReference type="ARBA" id="ARBA00022692"/>
    </source>
</evidence>
<dbReference type="NCBIfam" id="TIGR04056">
    <property type="entry name" value="OMP_RagA_SusC"/>
    <property type="match status" value="1"/>
</dbReference>
<dbReference type="EMBL" id="CP129970">
    <property type="protein sequence ID" value="WMN07443.1"/>
    <property type="molecule type" value="Genomic_DNA"/>
</dbReference>
<dbReference type="SUPFAM" id="SSF49464">
    <property type="entry name" value="Carboxypeptidase regulatory domain-like"/>
    <property type="match status" value="1"/>
</dbReference>